<comment type="subcellular location">
    <subcellularLocation>
        <location evidence="2 15">Cytoplasm</location>
    </subcellularLocation>
</comment>
<dbReference type="EMBL" id="LN999010">
    <property type="protein sequence ID" value="CUX78787.1"/>
    <property type="molecule type" value="Genomic_DNA"/>
</dbReference>
<dbReference type="GO" id="GO:0000105">
    <property type="term" value="P:L-histidine biosynthetic process"/>
    <property type="evidence" value="ECO:0007669"/>
    <property type="project" value="UniProtKB-UniRule"/>
</dbReference>
<evidence type="ECO:0000256" key="8">
    <source>
        <dbReference type="ARBA" id="ARBA00022605"/>
    </source>
</evidence>
<evidence type="ECO:0000313" key="20">
    <source>
        <dbReference type="Proteomes" id="UP000250189"/>
    </source>
</evidence>
<evidence type="ECO:0000256" key="14">
    <source>
        <dbReference type="ARBA" id="ARBA00024861"/>
    </source>
</evidence>
<dbReference type="STRING" id="54262.CHITON_2008"/>
<evidence type="ECO:0000256" key="11">
    <source>
        <dbReference type="ARBA" id="ARBA00022741"/>
    </source>
</evidence>
<dbReference type="CDD" id="cd13595">
    <property type="entry name" value="PBP2_HisGs"/>
    <property type="match status" value="1"/>
</dbReference>
<keyword evidence="9 15" id="KW-0328">Glycosyltransferase</keyword>
<gene>
    <name evidence="15" type="primary">hisG</name>
    <name evidence="17" type="ORF">A3L04_03645</name>
    <name evidence="18" type="ORF">CHITON_2008</name>
</gene>
<dbReference type="NCBIfam" id="TIGR00070">
    <property type="entry name" value="hisG"/>
    <property type="match status" value="1"/>
</dbReference>
<dbReference type="GeneID" id="33321639"/>
<evidence type="ECO:0000256" key="2">
    <source>
        <dbReference type="ARBA" id="ARBA00004496"/>
    </source>
</evidence>
<evidence type="ECO:0000256" key="3">
    <source>
        <dbReference type="ARBA" id="ARBA00004667"/>
    </source>
</evidence>
<dbReference type="EMBL" id="CP015193">
    <property type="protein sequence ID" value="ASJ16235.1"/>
    <property type="molecule type" value="Genomic_DNA"/>
</dbReference>
<sequence>MRFVLPKGRLFRDSIEILGKAGIVIPERPERVLIWSNGRDEFLLARAYDVPVYVEHGIDVGIAGSDVVEERGSDVFIPLELPFGKCRLSIAMPRERAVQPEDMDGFRIATKYVNITQRFFEKLGVEVEIIKLHGSVELAPRIGIADAIVDIVETGNTLRANGLVEVAKIMDVSALLLVNRIAQKVKFEEINSLIMRLRRVINGA</sequence>
<keyword evidence="13 15" id="KW-0368">Histidine biosynthesis</keyword>
<evidence type="ECO:0000256" key="5">
    <source>
        <dbReference type="ARBA" id="ARBA00011946"/>
    </source>
</evidence>
<dbReference type="GO" id="GO:0003879">
    <property type="term" value="F:ATP phosphoribosyltransferase activity"/>
    <property type="evidence" value="ECO:0007669"/>
    <property type="project" value="UniProtKB-UniRule"/>
</dbReference>
<proteinExistence type="inferred from homology"/>
<evidence type="ECO:0000256" key="4">
    <source>
        <dbReference type="ARBA" id="ARBA00009489"/>
    </source>
</evidence>
<dbReference type="PROSITE" id="PS01316">
    <property type="entry name" value="ATP_P_PHORIBOSYLTR"/>
    <property type="match status" value="1"/>
</dbReference>
<dbReference type="Gene3D" id="3.40.190.10">
    <property type="entry name" value="Periplasmic binding protein-like II"/>
    <property type="match status" value="2"/>
</dbReference>
<reference evidence="18" key="1">
    <citation type="submission" date="2016-01" db="EMBL/GenBank/DDBJ databases">
        <authorList>
            <person name="McClelland M."/>
            <person name="Jain A."/>
            <person name="Saraogi P."/>
            <person name="Mendelson R."/>
            <person name="Westerman R."/>
            <person name="SanMiguel P."/>
            <person name="Csonka L."/>
        </authorList>
    </citation>
    <scope>NUCLEOTIDE SEQUENCE</scope>
    <source>
        <strain evidence="18">1</strain>
    </source>
</reference>
<keyword evidence="10 15" id="KW-0808">Transferase</keyword>
<keyword evidence="8 15" id="KW-0028">Amino-acid biosynthesis</keyword>
<dbReference type="Proteomes" id="UP000250189">
    <property type="component" value="Chromosome"/>
</dbReference>
<keyword evidence="7 15" id="KW-0963">Cytoplasm</keyword>
<comment type="catalytic activity">
    <reaction evidence="1 15">
        <text>1-(5-phospho-beta-D-ribosyl)-ATP + diphosphate = 5-phospho-alpha-D-ribose 1-diphosphate + ATP</text>
        <dbReference type="Rhea" id="RHEA:18473"/>
        <dbReference type="ChEBI" id="CHEBI:30616"/>
        <dbReference type="ChEBI" id="CHEBI:33019"/>
        <dbReference type="ChEBI" id="CHEBI:58017"/>
        <dbReference type="ChEBI" id="CHEBI:73183"/>
        <dbReference type="EC" id="2.4.2.17"/>
    </reaction>
</comment>
<dbReference type="AlphaFoldDB" id="A0A170SWV9"/>
<dbReference type="SUPFAM" id="SSF53850">
    <property type="entry name" value="Periplasmic binding protein-like II"/>
    <property type="match status" value="1"/>
</dbReference>
<evidence type="ECO:0000256" key="1">
    <source>
        <dbReference type="ARBA" id="ARBA00000915"/>
    </source>
</evidence>
<reference evidence="19" key="2">
    <citation type="submission" date="2016-01" db="EMBL/GenBank/DDBJ databases">
        <authorList>
            <person name="Vorgias C.E."/>
        </authorList>
    </citation>
    <scope>NUCLEOTIDE SEQUENCE [LARGE SCALE GENOMIC DNA]</scope>
</reference>
<name>A0A170SWV9_9EURY</name>
<evidence type="ECO:0000256" key="7">
    <source>
        <dbReference type="ARBA" id="ARBA00022490"/>
    </source>
</evidence>
<dbReference type="InterPro" id="IPR013820">
    <property type="entry name" value="ATP_PRibTrfase_cat"/>
</dbReference>
<keyword evidence="11 15" id="KW-0547">Nucleotide-binding</keyword>
<evidence type="ECO:0000313" key="18">
    <source>
        <dbReference type="EMBL" id="CUX78787.1"/>
    </source>
</evidence>
<dbReference type="PANTHER" id="PTHR21403:SF10">
    <property type="entry name" value="ATP PHOSPHORIBOSYLTRANSFERASE"/>
    <property type="match status" value="1"/>
</dbReference>
<reference evidence="17 20" key="3">
    <citation type="submission" date="2016-04" db="EMBL/GenBank/DDBJ databases">
        <title>Complete genome sequence of Thermococcus chitonophagus type strain GC74.</title>
        <authorList>
            <person name="Oger P.M."/>
        </authorList>
    </citation>
    <scope>NUCLEOTIDE SEQUENCE [LARGE SCALE GENOMIC DNA]</scope>
    <source>
        <strain evidence="17 20">GC74</strain>
    </source>
</reference>
<dbReference type="InterPro" id="IPR024893">
    <property type="entry name" value="ATP_PRibTrfase_HisG_short"/>
</dbReference>
<dbReference type="UniPathway" id="UPA00031">
    <property type="reaction ID" value="UER00006"/>
</dbReference>
<evidence type="ECO:0000256" key="10">
    <source>
        <dbReference type="ARBA" id="ARBA00022679"/>
    </source>
</evidence>
<evidence type="ECO:0000256" key="6">
    <source>
        <dbReference type="ARBA" id="ARBA00020998"/>
    </source>
</evidence>
<evidence type="ECO:0000313" key="17">
    <source>
        <dbReference type="EMBL" id="ASJ16235.1"/>
    </source>
</evidence>
<dbReference type="InterPro" id="IPR001348">
    <property type="entry name" value="ATP_PRibTrfase_HisG"/>
</dbReference>
<organism evidence="18 19">
    <name type="scientific">Thermococcus chitonophagus</name>
    <dbReference type="NCBI Taxonomy" id="54262"/>
    <lineage>
        <taxon>Archaea</taxon>
        <taxon>Methanobacteriati</taxon>
        <taxon>Methanobacteriota</taxon>
        <taxon>Thermococci</taxon>
        <taxon>Thermococcales</taxon>
        <taxon>Thermococcaceae</taxon>
        <taxon>Thermococcus</taxon>
    </lineage>
</organism>
<comment type="similarity">
    <text evidence="4 15">Belongs to the ATP phosphoribosyltransferase family. Short subfamily.</text>
</comment>
<dbReference type="Proteomes" id="UP000093069">
    <property type="component" value="Chromosome I"/>
</dbReference>
<dbReference type="RefSeq" id="WP_068579095.1">
    <property type="nucleotide sequence ID" value="NZ_CP015193.1"/>
</dbReference>
<dbReference type="FunFam" id="3.40.190.10:FF:000008">
    <property type="entry name" value="ATP phosphoribosyltransferase"/>
    <property type="match status" value="1"/>
</dbReference>
<dbReference type="PANTHER" id="PTHR21403">
    <property type="entry name" value="ATP PHOSPHORIBOSYLTRANSFERASE ATP-PRTASE"/>
    <property type="match status" value="1"/>
</dbReference>
<evidence type="ECO:0000256" key="13">
    <source>
        <dbReference type="ARBA" id="ARBA00023102"/>
    </source>
</evidence>
<dbReference type="GO" id="GO:0005737">
    <property type="term" value="C:cytoplasm"/>
    <property type="evidence" value="ECO:0007669"/>
    <property type="project" value="UniProtKB-SubCell"/>
</dbReference>
<evidence type="ECO:0000256" key="9">
    <source>
        <dbReference type="ARBA" id="ARBA00022676"/>
    </source>
</evidence>
<dbReference type="OrthoDB" id="33116at2157"/>
<dbReference type="Pfam" id="PF01634">
    <property type="entry name" value="HisG"/>
    <property type="match status" value="1"/>
</dbReference>
<dbReference type="EC" id="2.4.2.17" evidence="5 15"/>
<accession>A0A170SWV9</accession>
<evidence type="ECO:0000259" key="16">
    <source>
        <dbReference type="Pfam" id="PF01634"/>
    </source>
</evidence>
<comment type="function">
    <text evidence="14 15">Catalyzes the condensation of ATP and 5-phosphoribose 1-diphosphate to form N'-(5'-phosphoribosyl)-ATP (PR-ATP). Has a crucial role in the pathway because the rate of histidine biosynthesis seems to be controlled primarily by regulation of HisG enzymatic activity.</text>
</comment>
<dbReference type="InterPro" id="IPR018198">
    <property type="entry name" value="ATP_PRibTrfase_CS"/>
</dbReference>
<dbReference type="HAMAP" id="MF_01018">
    <property type="entry name" value="HisG_Short"/>
    <property type="match status" value="1"/>
</dbReference>
<comment type="pathway">
    <text evidence="3 15">Amino-acid biosynthesis; L-histidine biosynthesis; L-histidine from 5-phospho-alpha-D-ribose 1-diphosphate: step 1/9.</text>
</comment>
<feature type="domain" description="ATP phosphoribosyltransferase catalytic" evidence="16">
    <location>
        <begin position="46"/>
        <end position="198"/>
    </location>
</feature>
<dbReference type="GO" id="GO:0005524">
    <property type="term" value="F:ATP binding"/>
    <property type="evidence" value="ECO:0007669"/>
    <property type="project" value="UniProtKB-KW"/>
</dbReference>
<dbReference type="KEGG" id="tch:CHITON_2008"/>
<evidence type="ECO:0000256" key="12">
    <source>
        <dbReference type="ARBA" id="ARBA00022840"/>
    </source>
</evidence>
<protein>
    <recommendedName>
        <fullName evidence="6 15">ATP phosphoribosyltransferase</fullName>
        <shortName evidence="15">ATP-PRT</shortName>
        <shortName evidence="15">ATP-PRTase</shortName>
        <ecNumber evidence="5 15">2.4.2.17</ecNumber>
    </recommendedName>
</protein>
<keyword evidence="12 15" id="KW-0067">ATP-binding</keyword>
<keyword evidence="20" id="KW-1185">Reference proteome</keyword>
<evidence type="ECO:0000256" key="15">
    <source>
        <dbReference type="HAMAP-Rule" id="MF_01018"/>
    </source>
</evidence>
<evidence type="ECO:0000313" key="19">
    <source>
        <dbReference type="Proteomes" id="UP000093069"/>
    </source>
</evidence>